<comment type="similarity">
    <text evidence="6">Belongs to the ferredoxin--NADP reductase type 2 family.</text>
</comment>
<dbReference type="SUPFAM" id="SSF51905">
    <property type="entry name" value="FAD/NAD(P)-binding domain"/>
    <property type="match status" value="1"/>
</dbReference>
<dbReference type="InterPro" id="IPR022890">
    <property type="entry name" value="Fd--NADP_Rdtase_type_2"/>
</dbReference>
<keyword evidence="3 6" id="KW-0274">FAD</keyword>
<dbReference type="HAMAP" id="MF_01685">
    <property type="entry name" value="FENR2"/>
    <property type="match status" value="1"/>
</dbReference>
<evidence type="ECO:0000256" key="6">
    <source>
        <dbReference type="HAMAP-Rule" id="MF_01685"/>
    </source>
</evidence>
<dbReference type="EC" id="1.18.1.2" evidence="6"/>
<feature type="binding site" evidence="6">
    <location>
        <position position="326"/>
    </location>
    <ligand>
        <name>FAD</name>
        <dbReference type="ChEBI" id="CHEBI:57692"/>
    </ligand>
</feature>
<evidence type="ECO:0000256" key="3">
    <source>
        <dbReference type="ARBA" id="ARBA00022827"/>
    </source>
</evidence>
<feature type="binding site" evidence="6">
    <location>
        <position position="88"/>
    </location>
    <ligand>
        <name>FAD</name>
        <dbReference type="ChEBI" id="CHEBI:57692"/>
    </ligand>
</feature>
<gene>
    <name evidence="8" type="ORF">LR3_04590</name>
</gene>
<comment type="catalytic activity">
    <reaction evidence="6">
        <text>2 reduced [2Fe-2S]-[ferredoxin] + NADP(+) + H(+) = 2 oxidized [2Fe-2S]-[ferredoxin] + NADPH</text>
        <dbReference type="Rhea" id="RHEA:20125"/>
        <dbReference type="Rhea" id="RHEA-COMP:10000"/>
        <dbReference type="Rhea" id="RHEA-COMP:10001"/>
        <dbReference type="ChEBI" id="CHEBI:15378"/>
        <dbReference type="ChEBI" id="CHEBI:33737"/>
        <dbReference type="ChEBI" id="CHEBI:33738"/>
        <dbReference type="ChEBI" id="CHEBI:57783"/>
        <dbReference type="ChEBI" id="CHEBI:58349"/>
        <dbReference type="EC" id="1.18.1.2"/>
    </reaction>
</comment>
<dbReference type="AlphaFoldDB" id="A0A073JP36"/>
<feature type="domain" description="FAD/NAD(P)-binding" evidence="7">
    <location>
        <begin position="6"/>
        <end position="291"/>
    </location>
</feature>
<dbReference type="GO" id="GO:0050660">
    <property type="term" value="F:flavin adenine dinucleotide binding"/>
    <property type="evidence" value="ECO:0007669"/>
    <property type="project" value="UniProtKB-UniRule"/>
</dbReference>
<evidence type="ECO:0000256" key="4">
    <source>
        <dbReference type="ARBA" id="ARBA00022857"/>
    </source>
</evidence>
<feature type="binding site" evidence="6">
    <location>
        <position position="286"/>
    </location>
    <ligand>
        <name>FAD</name>
        <dbReference type="ChEBI" id="CHEBI:57692"/>
    </ligand>
</feature>
<dbReference type="EMBL" id="JOSX01000019">
    <property type="protein sequence ID" value="KEK14925.1"/>
    <property type="molecule type" value="Genomic_DNA"/>
</dbReference>
<evidence type="ECO:0000313" key="9">
    <source>
        <dbReference type="Proteomes" id="UP000027731"/>
    </source>
</evidence>
<dbReference type="InterPro" id="IPR023753">
    <property type="entry name" value="FAD/NAD-binding_dom"/>
</dbReference>
<evidence type="ECO:0000259" key="7">
    <source>
        <dbReference type="Pfam" id="PF07992"/>
    </source>
</evidence>
<evidence type="ECO:0000313" key="8">
    <source>
        <dbReference type="EMBL" id="KEK14925.1"/>
    </source>
</evidence>
<dbReference type="Proteomes" id="UP000027731">
    <property type="component" value="Unassembled WGS sequence"/>
</dbReference>
<feature type="binding site" evidence="6">
    <location>
        <position position="43"/>
    </location>
    <ligand>
        <name>FAD</name>
        <dbReference type="ChEBI" id="CHEBI:57692"/>
    </ligand>
</feature>
<feature type="binding site" evidence="6">
    <location>
        <position position="48"/>
    </location>
    <ligand>
        <name>FAD</name>
        <dbReference type="ChEBI" id="CHEBI:57692"/>
    </ligand>
</feature>
<dbReference type="InterPro" id="IPR050097">
    <property type="entry name" value="Ferredoxin-NADP_redctase_2"/>
</dbReference>
<name>A0A073JP36_LIMRT</name>
<dbReference type="InterPro" id="IPR036188">
    <property type="entry name" value="FAD/NAD-bd_sf"/>
</dbReference>
<comment type="cofactor">
    <cofactor evidence="6">
        <name>FAD</name>
        <dbReference type="ChEBI" id="CHEBI:57692"/>
    </cofactor>
    <text evidence="6">Binds 1 FAD per subunit.</text>
</comment>
<comment type="caution">
    <text evidence="6">Lacks conserved residue(s) required for the propagation of feature annotation.</text>
</comment>
<feature type="binding site" evidence="6">
    <location>
        <position position="122"/>
    </location>
    <ligand>
        <name>FAD</name>
        <dbReference type="ChEBI" id="CHEBI:57692"/>
    </ligand>
</feature>
<comment type="subunit">
    <text evidence="1 6">Homodimer.</text>
</comment>
<dbReference type="Gene3D" id="3.50.50.60">
    <property type="entry name" value="FAD/NAD(P)-binding domain"/>
    <property type="match status" value="2"/>
</dbReference>
<evidence type="ECO:0000256" key="1">
    <source>
        <dbReference type="ARBA" id="ARBA00011738"/>
    </source>
</evidence>
<keyword evidence="2 6" id="KW-0285">Flavoprotein</keyword>
<protein>
    <recommendedName>
        <fullName evidence="6">Ferredoxin--NADP reductase</fullName>
        <shortName evidence="6">FNR</shortName>
        <shortName evidence="6">Fd-NADP(+) reductase</shortName>
        <ecNumber evidence="6">1.18.1.2</ecNumber>
    </recommendedName>
</protein>
<organism evidence="8 9">
    <name type="scientific">Limosilactobacillus reuteri</name>
    <name type="common">Lactobacillus reuteri</name>
    <dbReference type="NCBI Taxonomy" id="1598"/>
    <lineage>
        <taxon>Bacteria</taxon>
        <taxon>Bacillati</taxon>
        <taxon>Bacillota</taxon>
        <taxon>Bacilli</taxon>
        <taxon>Lactobacillales</taxon>
        <taxon>Lactobacillaceae</taxon>
        <taxon>Limosilactobacillus</taxon>
    </lineage>
</organism>
<keyword evidence="5 6" id="KW-0560">Oxidoreductase</keyword>
<evidence type="ECO:0000256" key="2">
    <source>
        <dbReference type="ARBA" id="ARBA00022630"/>
    </source>
</evidence>
<accession>A0A073JP36</accession>
<dbReference type="PRINTS" id="PR00368">
    <property type="entry name" value="FADPNR"/>
</dbReference>
<reference evidence="8 9" key="1">
    <citation type="submission" date="2014-06" db="EMBL/GenBank/DDBJ databases">
        <title>Genetic determinant of reutericyclin biosynthesis of Lactobacillus reuteri.</title>
        <authorList>
            <person name="Lin X."/>
            <person name="Duar R."/>
            <person name="Walter J."/>
            <person name="Gaenzle M."/>
        </authorList>
    </citation>
    <scope>NUCLEOTIDE SEQUENCE [LARGE SCALE GENOMIC DNA]</scope>
    <source>
        <strain evidence="8 9">LTH2584</strain>
    </source>
</reference>
<dbReference type="PATRIC" id="fig|1598.90.peg.1155"/>
<evidence type="ECO:0000256" key="5">
    <source>
        <dbReference type="ARBA" id="ARBA00023002"/>
    </source>
</evidence>
<dbReference type="PRINTS" id="PR00469">
    <property type="entry name" value="PNDRDTASEII"/>
</dbReference>
<dbReference type="PANTHER" id="PTHR48105">
    <property type="entry name" value="THIOREDOXIN REDUCTASE 1-RELATED-RELATED"/>
    <property type="match status" value="1"/>
</dbReference>
<proteinExistence type="inferred from homology"/>
<dbReference type="GO" id="GO:0004324">
    <property type="term" value="F:ferredoxin-NADP+ reductase activity"/>
    <property type="evidence" value="ECO:0007669"/>
    <property type="project" value="UniProtKB-UniRule"/>
</dbReference>
<keyword evidence="4 6" id="KW-0521">NADP</keyword>
<feature type="binding site" evidence="6">
    <location>
        <position position="35"/>
    </location>
    <ligand>
        <name>FAD</name>
        <dbReference type="ChEBI" id="CHEBI:57692"/>
    </ligand>
</feature>
<comment type="caution">
    <text evidence="8">The sequence shown here is derived from an EMBL/GenBank/DDBJ whole genome shotgun (WGS) entry which is preliminary data.</text>
</comment>
<sequence length="332" mass="35929">MAEKIYDVTIIGGGPAGMFASFYCGLHELDAQLIESLPQLGGQVGALYPEKQVWDVAGMPGATGHDLIAKLEEQMAVAPIDQFLGETVEDVIKEDDGTFTIKSAKRVSRSRAVIIALGNGAFTPRKLALEGAAEIEGKQLSYFVNHKADYADKRVAILGGGDSAIDIALMLEPVAKEVHLVHRRDQFRGLEHTVTQLKQSSVQLDTPFLPRALMMEDDETVTLDLKKMRSDEEAQLNVDKIVVNYGFTSNNAALNQWSLDLAAERNLIKVDSMMETSVEGVYAIGDGVTYPGKVALIAAGFGEAPTAVTALAKKLYPDKRMAMHSSSMGITK</sequence>
<dbReference type="Pfam" id="PF07992">
    <property type="entry name" value="Pyr_redox_2"/>
    <property type="match status" value="1"/>
</dbReference>
<dbReference type="GO" id="GO:0050661">
    <property type="term" value="F:NADP binding"/>
    <property type="evidence" value="ECO:0007669"/>
    <property type="project" value="UniProtKB-UniRule"/>
</dbReference>